<keyword evidence="1" id="KW-0732">Signal</keyword>
<evidence type="ECO:0000256" key="1">
    <source>
        <dbReference type="SAM" id="SignalP"/>
    </source>
</evidence>
<dbReference type="NCBIfam" id="TIGR03757">
    <property type="entry name" value="conj_TIGR03757"/>
    <property type="match status" value="1"/>
</dbReference>
<feature type="signal peptide" evidence="1">
    <location>
        <begin position="1"/>
        <end position="19"/>
    </location>
</feature>
<comment type="caution">
    <text evidence="2">The sequence shown here is derived from an EMBL/GenBank/DDBJ whole genome shotgun (WGS) entry which is preliminary data.</text>
</comment>
<dbReference type="RefSeq" id="WP_021462115.1">
    <property type="nucleotide sequence ID" value="NZ_JPJQ01000030.1"/>
</dbReference>
<reference evidence="2 3" key="1">
    <citation type="submission" date="2014-07" db="EMBL/GenBank/DDBJ databases">
        <title>Chaperone-usher fimbriae in a diverse selection of Gallibacterium genomes.</title>
        <authorList>
            <person name="Kudirkiene E."/>
            <person name="Bager R.J."/>
            <person name="Johnson T.J."/>
            <person name="Bojesen A.M."/>
        </authorList>
    </citation>
    <scope>NUCLEOTIDE SEQUENCE [LARGE SCALE GENOMIC DNA]</scope>
    <source>
        <strain evidence="2 3">4895</strain>
    </source>
</reference>
<evidence type="ECO:0000313" key="2">
    <source>
        <dbReference type="EMBL" id="KGQ61788.1"/>
    </source>
</evidence>
<dbReference type="InterPro" id="IPR011090">
    <property type="entry name" value="Integr_conj_element_PFL4709"/>
</dbReference>
<dbReference type="EMBL" id="JPJQ01000030">
    <property type="protein sequence ID" value="KGQ61788.1"/>
    <property type="molecule type" value="Genomic_DNA"/>
</dbReference>
<proteinExistence type="predicted"/>
<accession>A0A0A2ZXI6</accession>
<name>A0A0A2ZXI6_9PAST</name>
<evidence type="ECO:0000313" key="3">
    <source>
        <dbReference type="Proteomes" id="UP000030554"/>
    </source>
</evidence>
<feature type="chain" id="PRO_5002008449" evidence="1">
    <location>
        <begin position="20"/>
        <end position="147"/>
    </location>
</feature>
<protein>
    <submittedName>
        <fullName evidence="2">Conjugal transfer protein</fullName>
    </submittedName>
</protein>
<sequence>MKKLIASIVVCLCANFASAVEEVERQVTVYTSQNYPIQHAELANKIYYLDQVQQIEDKFAEQFPLGKQPEGALQQINKWRQSNEWLQLEKQLTSAYEGVSAGFSNGIRKIPAIQITGIDHKNYVMYGITDVQDALTRYQQYKERKQK</sequence>
<dbReference type="AlphaFoldDB" id="A0A0A2ZXI6"/>
<dbReference type="Pfam" id="PF07511">
    <property type="entry name" value="DUF1525"/>
    <property type="match status" value="1"/>
</dbReference>
<organism evidence="2 3">
    <name type="scientific">Gallibacterium anatis 4895</name>
    <dbReference type="NCBI Taxonomy" id="1396510"/>
    <lineage>
        <taxon>Bacteria</taxon>
        <taxon>Pseudomonadati</taxon>
        <taxon>Pseudomonadota</taxon>
        <taxon>Gammaproteobacteria</taxon>
        <taxon>Pasteurellales</taxon>
        <taxon>Pasteurellaceae</taxon>
        <taxon>Gallibacterium</taxon>
    </lineage>
</organism>
<dbReference type="Proteomes" id="UP000030554">
    <property type="component" value="Unassembled WGS sequence"/>
</dbReference>
<gene>
    <name evidence="2" type="ORF">IO48_06560</name>
</gene>